<dbReference type="EMBL" id="SODF01000002">
    <property type="protein sequence ID" value="TDW18608.1"/>
    <property type="molecule type" value="Genomic_DNA"/>
</dbReference>
<feature type="compositionally biased region" description="Polar residues" evidence="1">
    <location>
        <begin position="130"/>
        <end position="158"/>
    </location>
</feature>
<protein>
    <submittedName>
        <fullName evidence="2">Uncharacterized protein</fullName>
    </submittedName>
</protein>
<evidence type="ECO:0000313" key="3">
    <source>
        <dbReference type="Proteomes" id="UP000295447"/>
    </source>
</evidence>
<dbReference type="Proteomes" id="UP000295447">
    <property type="component" value="Unassembled WGS sequence"/>
</dbReference>
<reference evidence="2 3" key="1">
    <citation type="submission" date="2019-03" db="EMBL/GenBank/DDBJ databases">
        <title>Genomic Encyclopedia of Type Strains, Phase III (KMG-III): the genomes of soil and plant-associated and newly described type strains.</title>
        <authorList>
            <person name="Whitman W."/>
        </authorList>
    </citation>
    <scope>NUCLEOTIDE SEQUENCE [LARGE SCALE GENOMIC DNA]</scope>
    <source>
        <strain evidence="2 3">VKM Ac-2570</strain>
    </source>
</reference>
<organism evidence="2 3">
    <name type="scientific">Kribbella kalugense</name>
    <dbReference type="NCBI Taxonomy" id="2512221"/>
    <lineage>
        <taxon>Bacteria</taxon>
        <taxon>Bacillati</taxon>
        <taxon>Actinomycetota</taxon>
        <taxon>Actinomycetes</taxon>
        <taxon>Propionibacteriales</taxon>
        <taxon>Kribbellaceae</taxon>
        <taxon>Kribbella</taxon>
    </lineage>
</organism>
<sequence length="158" mass="18133">MRPRVFLQHHVILADRVRFLLRSQRHLRRSRNLSRPPSLLSRHGCLSSAPLTSSLLPPINNRLPRLLPCLLPCLLASLLTWLSGRLLSRPPPRPVLPRIHPRRYVVLRIRRLLQNNRSPRPFPPLPRPPTTGSRASPTRPNSTYTGPTRTRSAWTDST</sequence>
<evidence type="ECO:0000313" key="2">
    <source>
        <dbReference type="EMBL" id="TDW18608.1"/>
    </source>
</evidence>
<proteinExistence type="predicted"/>
<accession>A0A4R7ZPX5</accession>
<comment type="caution">
    <text evidence="2">The sequence shown here is derived from an EMBL/GenBank/DDBJ whole genome shotgun (WGS) entry which is preliminary data.</text>
</comment>
<feature type="compositionally biased region" description="Pro residues" evidence="1">
    <location>
        <begin position="120"/>
        <end position="129"/>
    </location>
</feature>
<evidence type="ECO:0000256" key="1">
    <source>
        <dbReference type="SAM" id="MobiDB-lite"/>
    </source>
</evidence>
<feature type="region of interest" description="Disordered" evidence="1">
    <location>
        <begin position="116"/>
        <end position="158"/>
    </location>
</feature>
<dbReference type="AlphaFoldDB" id="A0A4R7ZPX5"/>
<keyword evidence="3" id="KW-1185">Reference proteome</keyword>
<name>A0A4R7ZPX5_9ACTN</name>
<gene>
    <name evidence="2" type="ORF">EV650_5201</name>
</gene>